<reference evidence="1" key="1">
    <citation type="submission" date="2021-06" db="EMBL/GenBank/DDBJ databases">
        <title>Comparative genomics, transcriptomics and evolutionary studies reveal genomic signatures of adaptation to plant cell wall in hemibiotrophic fungi.</title>
        <authorList>
            <consortium name="DOE Joint Genome Institute"/>
            <person name="Baroncelli R."/>
            <person name="Diaz J.F."/>
            <person name="Benocci T."/>
            <person name="Peng M."/>
            <person name="Battaglia E."/>
            <person name="Haridas S."/>
            <person name="Andreopoulos W."/>
            <person name="Labutti K."/>
            <person name="Pangilinan J."/>
            <person name="Floch G.L."/>
            <person name="Makela M.R."/>
            <person name="Henrissat B."/>
            <person name="Grigoriev I.V."/>
            <person name="Crouch J.A."/>
            <person name="De Vries R.P."/>
            <person name="Sukno S.A."/>
            <person name="Thon M.R."/>
        </authorList>
    </citation>
    <scope>NUCLEOTIDE SEQUENCE</scope>
    <source>
        <strain evidence="1">CBS 193.32</strain>
    </source>
</reference>
<dbReference type="Proteomes" id="UP001224890">
    <property type="component" value="Unassembled WGS sequence"/>
</dbReference>
<sequence length="355" mass="41269">MLQMVCKAFRWLPARLRGALFNLNAHLRGFVLEPDKFRQRMQDCDAIISRGFALNFFVRGCSQTLYLDVFTQYITEEESYVTSSMQDATDERDRDIHGILLLQNLERKTTIRIVQTASFPLLTILQTSYTTADLNFILCDKAYSLFPALTIQKHVFYPLRDLDNEGGRRLVEYAHQGWTNRDFNWADWSSEGLKGLGYRRIGNKLSLVVHLQDGVGTPSSTLSHFIEHSRCEITHVSLSAHFGNNTRRRRNLNASYHVLTLTAKKISSYSLRRPLTDGQFSGWEDFVRERLSRWTRAELFKMEPGARPAAFDPAASSIVFDENDLQTFTQPLSWDYADDQLPRWYAEWERMRREV</sequence>
<organism evidence="1 2">
    <name type="scientific">Colletotrichum godetiae</name>
    <dbReference type="NCBI Taxonomy" id="1209918"/>
    <lineage>
        <taxon>Eukaryota</taxon>
        <taxon>Fungi</taxon>
        <taxon>Dikarya</taxon>
        <taxon>Ascomycota</taxon>
        <taxon>Pezizomycotina</taxon>
        <taxon>Sordariomycetes</taxon>
        <taxon>Hypocreomycetidae</taxon>
        <taxon>Glomerellales</taxon>
        <taxon>Glomerellaceae</taxon>
        <taxon>Colletotrichum</taxon>
        <taxon>Colletotrichum acutatum species complex</taxon>
    </lineage>
</organism>
<accession>A0AAJ0ENN4</accession>
<proteinExistence type="predicted"/>
<comment type="caution">
    <text evidence="1">The sequence shown here is derived from an EMBL/GenBank/DDBJ whole genome shotgun (WGS) entry which is preliminary data.</text>
</comment>
<name>A0AAJ0ENN4_9PEZI</name>
<protein>
    <submittedName>
        <fullName evidence="1">Uncharacterized protein</fullName>
    </submittedName>
</protein>
<evidence type="ECO:0000313" key="2">
    <source>
        <dbReference type="Proteomes" id="UP001224890"/>
    </source>
</evidence>
<dbReference type="GeneID" id="85462347"/>
<keyword evidence="2" id="KW-1185">Reference proteome</keyword>
<dbReference type="EMBL" id="JAHMHR010000085">
    <property type="protein sequence ID" value="KAK1657767.1"/>
    <property type="molecule type" value="Genomic_DNA"/>
</dbReference>
<gene>
    <name evidence="1" type="ORF">BDP55DRAFT_698806</name>
</gene>
<dbReference type="AlphaFoldDB" id="A0AAJ0ENN4"/>
<evidence type="ECO:0000313" key="1">
    <source>
        <dbReference type="EMBL" id="KAK1657767.1"/>
    </source>
</evidence>
<dbReference type="RefSeq" id="XP_060422531.1">
    <property type="nucleotide sequence ID" value="XM_060577821.1"/>
</dbReference>